<sequence>MATMNYDRRLLTSNNVLMEPKLAVIMLGTILVSLASLPKHTAVQAQADSAFHNSTRSDQGQRLEEVLVSKGAEMNDAKNSGERMLNRIKRKRGTHHRGANKRKKQSGVVKKKKRTVRKKRHGGIYDTGGKPMGPSGWWQAPPAWSSTVSWQATQSSNAWSSTGSWQATPSSNGDSIGRGTCGGGSIGNNICPNNNDCCSEFGFCGTSAEYCTTKVGDFSSKDDSTRTNNVENSGPTTMTYSKSGKASKTGKAGKIGKIGKSSDSLQAQPVLGSTEAPQLGSTEAPPVLGSTEAPQLGSTEAPPVLGSTETPQLGSTEAPPVLGSTEAPQLGSTEAPPVWSGSTDMPTGWDVTEAPPVWSGSTDMPPVWGGTEAPPAWGGGWVYPSPPYIPQHIKCGKWGSSSYYWGGWYDPCIATHTPTYFPTYIPEPTYYPTTSASSETSSMPSSIPSSTTPAPTYEPTPEPSLEPTILPTMMPTILPTLSTLLPTSEPTFFDIARANNAANVDTNIFGKYARANNAAYVGTNIFGK</sequence>
<dbReference type="GO" id="GO:0008061">
    <property type="term" value="F:chitin binding"/>
    <property type="evidence" value="ECO:0007669"/>
    <property type="project" value="UniProtKB-UniRule"/>
</dbReference>
<proteinExistence type="predicted"/>
<dbReference type="InterPro" id="IPR018371">
    <property type="entry name" value="Chitin-binding_1_CS"/>
</dbReference>
<feature type="non-terminal residue" evidence="5">
    <location>
        <position position="528"/>
    </location>
</feature>
<keyword evidence="1 2" id="KW-0147">Chitin-binding</keyword>
<accession>A0ABD3SPJ1</accession>
<protein>
    <recommendedName>
        <fullName evidence="4">Chitin-binding type-1 domain-containing protein</fullName>
    </recommendedName>
</protein>
<dbReference type="CDD" id="cd00035">
    <property type="entry name" value="ChtBD1"/>
    <property type="match status" value="1"/>
</dbReference>
<evidence type="ECO:0000256" key="3">
    <source>
        <dbReference type="SAM" id="MobiDB-lite"/>
    </source>
</evidence>
<dbReference type="EMBL" id="JALLPB020000021">
    <property type="protein sequence ID" value="KAL3826437.1"/>
    <property type="molecule type" value="Genomic_DNA"/>
</dbReference>
<evidence type="ECO:0000313" key="5">
    <source>
        <dbReference type="EMBL" id="KAL3826437.1"/>
    </source>
</evidence>
<keyword evidence="2" id="KW-1015">Disulfide bond</keyword>
<evidence type="ECO:0000259" key="4">
    <source>
        <dbReference type="PROSITE" id="PS50941"/>
    </source>
</evidence>
<evidence type="ECO:0000256" key="2">
    <source>
        <dbReference type="PROSITE-ProRule" id="PRU00261"/>
    </source>
</evidence>
<reference evidence="5 6" key="1">
    <citation type="submission" date="2024-10" db="EMBL/GenBank/DDBJ databases">
        <title>Updated reference genomes for cyclostephanoid diatoms.</title>
        <authorList>
            <person name="Roberts W.R."/>
            <person name="Alverson A.J."/>
        </authorList>
    </citation>
    <scope>NUCLEOTIDE SEQUENCE [LARGE SCALE GENOMIC DNA]</scope>
    <source>
        <strain evidence="5 6">AJA228-03</strain>
    </source>
</reference>
<dbReference type="PROSITE" id="PS00026">
    <property type="entry name" value="CHIT_BIND_I_1"/>
    <property type="match status" value="1"/>
</dbReference>
<keyword evidence="6" id="KW-1185">Reference proteome</keyword>
<dbReference type="AlphaFoldDB" id="A0ABD3SPJ1"/>
<evidence type="ECO:0000313" key="6">
    <source>
        <dbReference type="Proteomes" id="UP001530377"/>
    </source>
</evidence>
<organism evidence="5 6">
    <name type="scientific">Cyclostephanos tholiformis</name>
    <dbReference type="NCBI Taxonomy" id="382380"/>
    <lineage>
        <taxon>Eukaryota</taxon>
        <taxon>Sar</taxon>
        <taxon>Stramenopiles</taxon>
        <taxon>Ochrophyta</taxon>
        <taxon>Bacillariophyta</taxon>
        <taxon>Coscinodiscophyceae</taxon>
        <taxon>Thalassiosirophycidae</taxon>
        <taxon>Stephanodiscales</taxon>
        <taxon>Stephanodiscaceae</taxon>
        <taxon>Cyclostephanos</taxon>
    </lineage>
</organism>
<feature type="region of interest" description="Disordered" evidence="3">
    <location>
        <begin position="90"/>
        <end position="136"/>
    </location>
</feature>
<feature type="compositionally biased region" description="Basic residues" evidence="3">
    <location>
        <begin position="90"/>
        <end position="122"/>
    </location>
</feature>
<dbReference type="Gene3D" id="3.30.60.10">
    <property type="entry name" value="Endochitinase-like"/>
    <property type="match status" value="1"/>
</dbReference>
<name>A0ABD3SPJ1_9STRA</name>
<gene>
    <name evidence="5" type="ORF">ACHAXA_011246</name>
</gene>
<dbReference type="PROSITE" id="PS50941">
    <property type="entry name" value="CHIT_BIND_I_2"/>
    <property type="match status" value="1"/>
</dbReference>
<dbReference type="InterPro" id="IPR036861">
    <property type="entry name" value="Endochitinase-like_sf"/>
</dbReference>
<dbReference type="Pfam" id="PF00187">
    <property type="entry name" value="Chitin_bind_1"/>
    <property type="match status" value="1"/>
</dbReference>
<feature type="region of interest" description="Disordered" evidence="3">
    <location>
        <begin position="216"/>
        <end position="349"/>
    </location>
</feature>
<comment type="caution">
    <text evidence="5">The sequence shown here is derived from an EMBL/GenBank/DDBJ whole genome shotgun (WGS) entry which is preliminary data.</text>
</comment>
<feature type="compositionally biased region" description="Low complexity" evidence="3">
    <location>
        <begin position="241"/>
        <end position="252"/>
    </location>
</feature>
<dbReference type="SUPFAM" id="SSF57016">
    <property type="entry name" value="Plant lectins/antimicrobial peptides"/>
    <property type="match status" value="1"/>
</dbReference>
<evidence type="ECO:0000256" key="1">
    <source>
        <dbReference type="ARBA" id="ARBA00022669"/>
    </source>
</evidence>
<feature type="domain" description="Chitin-binding type-1" evidence="4">
    <location>
        <begin position="178"/>
        <end position="216"/>
    </location>
</feature>
<comment type="caution">
    <text evidence="2">Lacks conserved residue(s) required for the propagation of feature annotation.</text>
</comment>
<feature type="compositionally biased region" description="Polar residues" evidence="3">
    <location>
        <begin position="226"/>
        <end position="240"/>
    </location>
</feature>
<feature type="region of interest" description="Disordered" evidence="3">
    <location>
        <begin position="435"/>
        <end position="463"/>
    </location>
</feature>
<dbReference type="InterPro" id="IPR001002">
    <property type="entry name" value="Chitin-bd_1"/>
</dbReference>
<dbReference type="Proteomes" id="UP001530377">
    <property type="component" value="Unassembled WGS sequence"/>
</dbReference>
<feature type="disulfide bond" evidence="2">
    <location>
        <begin position="197"/>
        <end position="211"/>
    </location>
</feature>
<feature type="compositionally biased region" description="Low complexity" evidence="3">
    <location>
        <begin position="435"/>
        <end position="455"/>
    </location>
</feature>
<dbReference type="SMART" id="SM00270">
    <property type="entry name" value="ChtBD1"/>
    <property type="match status" value="1"/>
</dbReference>